<accession>A0A919R9Y8</accession>
<dbReference type="EMBL" id="BOOU01000068">
    <property type="protein sequence ID" value="GII80045.1"/>
    <property type="molecule type" value="Genomic_DNA"/>
</dbReference>
<evidence type="ECO:0000313" key="2">
    <source>
        <dbReference type="EMBL" id="GII80045.1"/>
    </source>
</evidence>
<proteinExistence type="predicted"/>
<sequence length="114" mass="12240">MRGLTGKPWRRVAEGTRMESTTVREAPAGAGLAAERAKLARLRESLAALGVTAEFREAMPALLVPRPDVGLPLWVFVGYGGAYYSWQSAEKRHPVADPAGAARVLAGYIAGRTY</sequence>
<name>A0A919R9Y8_9ACTN</name>
<organism evidence="2 3">
    <name type="scientific">Sphaerisporangium rufum</name>
    <dbReference type="NCBI Taxonomy" id="1381558"/>
    <lineage>
        <taxon>Bacteria</taxon>
        <taxon>Bacillati</taxon>
        <taxon>Actinomycetota</taxon>
        <taxon>Actinomycetes</taxon>
        <taxon>Streptosporangiales</taxon>
        <taxon>Streptosporangiaceae</taxon>
        <taxon>Sphaerisporangium</taxon>
    </lineage>
</organism>
<comment type="caution">
    <text evidence="2">The sequence shown here is derived from an EMBL/GenBank/DDBJ whole genome shotgun (WGS) entry which is preliminary data.</text>
</comment>
<keyword evidence="3" id="KW-1185">Reference proteome</keyword>
<evidence type="ECO:0000313" key="3">
    <source>
        <dbReference type="Proteomes" id="UP000655287"/>
    </source>
</evidence>
<dbReference type="Proteomes" id="UP000655287">
    <property type="component" value="Unassembled WGS sequence"/>
</dbReference>
<reference evidence="2" key="1">
    <citation type="submission" date="2021-01" db="EMBL/GenBank/DDBJ databases">
        <title>Whole genome shotgun sequence of Sphaerisporangium rufum NBRC 109079.</title>
        <authorList>
            <person name="Komaki H."/>
            <person name="Tamura T."/>
        </authorList>
    </citation>
    <scope>NUCLEOTIDE SEQUENCE</scope>
    <source>
        <strain evidence="2">NBRC 109079</strain>
    </source>
</reference>
<dbReference type="AlphaFoldDB" id="A0A919R9Y8"/>
<protein>
    <submittedName>
        <fullName evidence="2">Uncharacterized protein</fullName>
    </submittedName>
</protein>
<gene>
    <name evidence="2" type="ORF">Sru01_50270</name>
</gene>
<feature type="region of interest" description="Disordered" evidence="1">
    <location>
        <begin position="1"/>
        <end position="29"/>
    </location>
</feature>
<evidence type="ECO:0000256" key="1">
    <source>
        <dbReference type="SAM" id="MobiDB-lite"/>
    </source>
</evidence>